<gene>
    <name evidence="3" type="ORF">BJN45_17210</name>
</gene>
<dbReference type="EMBL" id="MTHD01000009">
    <property type="protein sequence ID" value="OMG51658.1"/>
    <property type="molecule type" value="Genomic_DNA"/>
</dbReference>
<dbReference type="Pfam" id="PF00582">
    <property type="entry name" value="Usp"/>
    <property type="match status" value="2"/>
</dbReference>
<name>A0A1R1HYR3_9RHOO</name>
<comment type="caution">
    <text evidence="3">The sequence shown here is derived from an EMBL/GenBank/DDBJ whole genome shotgun (WGS) entry which is preliminary data.</text>
</comment>
<feature type="domain" description="UspA" evidence="2">
    <location>
        <begin position="7"/>
        <end position="135"/>
    </location>
</feature>
<dbReference type="PANTHER" id="PTHR46268">
    <property type="entry name" value="STRESS RESPONSE PROTEIN NHAX"/>
    <property type="match status" value="1"/>
</dbReference>
<reference evidence="3 4" key="1">
    <citation type="submission" date="2016-10" db="EMBL/GenBank/DDBJ databases">
        <title>Alkaliphiles isolated from bioreactors.</title>
        <authorList>
            <person name="Salah Z."/>
            <person name="Rout S.P."/>
            <person name="Humphreys P.N."/>
        </authorList>
    </citation>
    <scope>NUCLEOTIDE SEQUENCE [LARGE SCALE GENOMIC DNA]</scope>
    <source>
        <strain evidence="3 4">ZS02</strain>
    </source>
</reference>
<sequence>MNPESLHVLIAFDGSPSSMAAARSWSTWSSAQIALTATLLTVTDGAMEKEGIAPVCHPLADAVSTAQEWFARSGVKMEYVVVDGGTPATRIINEAQHRQADLIAMGTRGLSPLRGLLLGSIAAEVARGSPIPIWLMGPHAAIPATLGRRLRLLIAVDGSAHAAHAAAWAGRMAARLGEASLELFSVQPAFSPFEGMLDAAAGDFRHWGLGVGEAAIAAARHAMGDVGHQATGAVATGDAVSMILAQAEESGADVIVVAPQGVNALEQAALGSVSQSLLLSARCPILLVPRHLTIDDAD</sequence>
<evidence type="ECO:0000313" key="3">
    <source>
        <dbReference type="EMBL" id="OMG51658.1"/>
    </source>
</evidence>
<dbReference type="Gene3D" id="3.40.50.620">
    <property type="entry name" value="HUPs"/>
    <property type="match status" value="2"/>
</dbReference>
<dbReference type="STRING" id="418702.BJN45_17210"/>
<dbReference type="InterPro" id="IPR014729">
    <property type="entry name" value="Rossmann-like_a/b/a_fold"/>
</dbReference>
<dbReference type="PANTHER" id="PTHR46268:SF6">
    <property type="entry name" value="UNIVERSAL STRESS PROTEIN UP12"/>
    <property type="match status" value="1"/>
</dbReference>
<dbReference type="Proteomes" id="UP000187526">
    <property type="component" value="Unassembled WGS sequence"/>
</dbReference>
<proteinExistence type="inferred from homology"/>
<comment type="similarity">
    <text evidence="1">Belongs to the universal stress protein A family.</text>
</comment>
<evidence type="ECO:0000313" key="4">
    <source>
        <dbReference type="Proteomes" id="UP000187526"/>
    </source>
</evidence>
<dbReference type="CDD" id="cd00293">
    <property type="entry name" value="USP-like"/>
    <property type="match status" value="2"/>
</dbReference>
<accession>A0A1R1HYR3</accession>
<evidence type="ECO:0000256" key="1">
    <source>
        <dbReference type="ARBA" id="ARBA00008791"/>
    </source>
</evidence>
<organism evidence="3 4">
    <name type="scientific">Azonexus hydrophilus</name>
    <dbReference type="NCBI Taxonomy" id="418702"/>
    <lineage>
        <taxon>Bacteria</taxon>
        <taxon>Pseudomonadati</taxon>
        <taxon>Pseudomonadota</taxon>
        <taxon>Betaproteobacteria</taxon>
        <taxon>Rhodocyclales</taxon>
        <taxon>Azonexaceae</taxon>
        <taxon>Azonexus</taxon>
    </lineage>
</organism>
<dbReference type="RefSeq" id="WP_076097501.1">
    <property type="nucleotide sequence ID" value="NZ_CAJHOB010000013.1"/>
</dbReference>
<protein>
    <recommendedName>
        <fullName evidence="2">UspA domain-containing protein</fullName>
    </recommendedName>
</protein>
<evidence type="ECO:0000259" key="2">
    <source>
        <dbReference type="Pfam" id="PF00582"/>
    </source>
</evidence>
<feature type="domain" description="UspA" evidence="2">
    <location>
        <begin position="151"/>
        <end position="289"/>
    </location>
</feature>
<dbReference type="AlphaFoldDB" id="A0A1R1HYR3"/>
<dbReference type="InterPro" id="IPR006015">
    <property type="entry name" value="Universal_stress_UspA"/>
</dbReference>
<dbReference type="InterPro" id="IPR006016">
    <property type="entry name" value="UspA"/>
</dbReference>
<dbReference type="SUPFAM" id="SSF52402">
    <property type="entry name" value="Adenine nucleotide alpha hydrolases-like"/>
    <property type="match status" value="2"/>
</dbReference>
<dbReference type="PRINTS" id="PR01438">
    <property type="entry name" value="UNVRSLSTRESS"/>
</dbReference>
<keyword evidence="4" id="KW-1185">Reference proteome</keyword>